<evidence type="ECO:0000256" key="9">
    <source>
        <dbReference type="ARBA" id="ARBA00022753"/>
    </source>
</evidence>
<dbReference type="InterPro" id="IPR036028">
    <property type="entry name" value="SH3-like_dom_sf"/>
</dbReference>
<keyword evidence="10" id="KW-0653">Protein transport</keyword>
<dbReference type="AlphaFoldDB" id="A0A6A5W5J1"/>
<keyword evidence="8" id="KW-0813">Transport</keyword>
<dbReference type="PROSITE" id="PS50002">
    <property type="entry name" value="SH3"/>
    <property type="match status" value="1"/>
</dbReference>
<evidence type="ECO:0000256" key="5">
    <source>
        <dbReference type="ARBA" id="ARBA00017923"/>
    </source>
</evidence>
<dbReference type="Gene3D" id="6.10.140.100">
    <property type="match status" value="1"/>
</dbReference>
<evidence type="ECO:0000256" key="4">
    <source>
        <dbReference type="ARBA" id="ARBA00011446"/>
    </source>
</evidence>
<dbReference type="CDD" id="cd16978">
    <property type="entry name" value="VHS_HSE1"/>
    <property type="match status" value="1"/>
</dbReference>
<name>A0A6A5W5J1_9PLEO</name>
<comment type="subunit">
    <text evidence="4">Component of the ESCRT-0 complex composed of HSE1 and VPS27.</text>
</comment>
<feature type="region of interest" description="Disordered" evidence="13">
    <location>
        <begin position="148"/>
        <end position="230"/>
    </location>
</feature>
<feature type="domain" description="SH3" evidence="14">
    <location>
        <begin position="231"/>
        <end position="290"/>
    </location>
</feature>
<dbReference type="SUPFAM" id="SSF50044">
    <property type="entry name" value="SH3-domain"/>
    <property type="match status" value="1"/>
</dbReference>
<keyword evidence="17" id="KW-1185">Reference proteome</keyword>
<evidence type="ECO:0000256" key="3">
    <source>
        <dbReference type="ARBA" id="ARBA00009666"/>
    </source>
</evidence>
<dbReference type="SMART" id="SM00288">
    <property type="entry name" value="VHS"/>
    <property type="match status" value="1"/>
</dbReference>
<dbReference type="PANTHER" id="PTHR45929:SF3">
    <property type="entry name" value="JAK PATHWAY SIGNAL TRANSDUCTION ADAPTOR MOLECULE"/>
    <property type="match status" value="1"/>
</dbReference>
<dbReference type="GO" id="GO:0043328">
    <property type="term" value="P:protein transport to vacuole involved in ubiquitin-dependent protein catabolic process via the multivesicular body sorting pathway"/>
    <property type="evidence" value="ECO:0007669"/>
    <property type="project" value="TreeGrafter"/>
</dbReference>
<dbReference type="PROSITE" id="PS50179">
    <property type="entry name" value="VHS"/>
    <property type="match status" value="1"/>
</dbReference>
<keyword evidence="9" id="KW-0967">Endosome</keyword>
<dbReference type="Proteomes" id="UP000799779">
    <property type="component" value="Unassembled WGS sequence"/>
</dbReference>
<feature type="domain" description="VHS" evidence="15">
    <location>
        <begin position="25"/>
        <end position="154"/>
    </location>
</feature>
<dbReference type="Pfam" id="PF03127">
    <property type="entry name" value="GAT"/>
    <property type="match status" value="1"/>
</dbReference>
<evidence type="ECO:0000256" key="6">
    <source>
        <dbReference type="ARBA" id="ARBA00018978"/>
    </source>
</evidence>
<comment type="similarity">
    <text evidence="3">Belongs to the STAM family.</text>
</comment>
<dbReference type="PRINTS" id="PR01887">
    <property type="entry name" value="SPECTRNALPHA"/>
</dbReference>
<reference evidence="16" key="1">
    <citation type="journal article" date="2020" name="Stud. Mycol.">
        <title>101 Dothideomycetes genomes: a test case for predicting lifestyles and emergence of pathogens.</title>
        <authorList>
            <person name="Haridas S."/>
            <person name="Albert R."/>
            <person name="Binder M."/>
            <person name="Bloem J."/>
            <person name="Labutti K."/>
            <person name="Salamov A."/>
            <person name="Andreopoulos B."/>
            <person name="Baker S."/>
            <person name="Barry K."/>
            <person name="Bills G."/>
            <person name="Bluhm B."/>
            <person name="Cannon C."/>
            <person name="Castanera R."/>
            <person name="Culley D."/>
            <person name="Daum C."/>
            <person name="Ezra D."/>
            <person name="Gonzalez J."/>
            <person name="Henrissat B."/>
            <person name="Kuo A."/>
            <person name="Liang C."/>
            <person name="Lipzen A."/>
            <person name="Lutzoni F."/>
            <person name="Magnuson J."/>
            <person name="Mondo S."/>
            <person name="Nolan M."/>
            <person name="Ohm R."/>
            <person name="Pangilinan J."/>
            <person name="Park H.-J."/>
            <person name="Ramirez L."/>
            <person name="Alfaro M."/>
            <person name="Sun H."/>
            <person name="Tritt A."/>
            <person name="Yoshinaga Y."/>
            <person name="Zwiers L.-H."/>
            <person name="Turgeon B."/>
            <person name="Goodwin S."/>
            <person name="Spatafora J."/>
            <person name="Crous P."/>
            <person name="Grigoriev I."/>
        </authorList>
    </citation>
    <scope>NUCLEOTIDE SEQUENCE</scope>
    <source>
        <strain evidence="16">CBS 123094</strain>
    </source>
</reference>
<feature type="compositionally biased region" description="Polar residues" evidence="13">
    <location>
        <begin position="199"/>
        <end position="230"/>
    </location>
</feature>
<comment type="function">
    <text evidence="1">Component of the ESCRT-0 complex which is the sorting receptor for ubiquitinated cargo proteins at the multivesicular body (MVB).</text>
</comment>
<comment type="subcellular location">
    <subcellularLocation>
        <location evidence="2">Endosome membrane</location>
        <topology evidence="2">Peripheral membrane protein</topology>
        <orientation evidence="2">Cytoplasmic side</orientation>
    </subcellularLocation>
</comment>
<dbReference type="InterPro" id="IPR002014">
    <property type="entry name" value="VHS_dom"/>
</dbReference>
<dbReference type="InterPro" id="IPR008942">
    <property type="entry name" value="ENTH_VHS"/>
</dbReference>
<dbReference type="Pfam" id="PF00790">
    <property type="entry name" value="VHS"/>
    <property type="match status" value="1"/>
</dbReference>
<keyword evidence="11" id="KW-0472">Membrane</keyword>
<evidence type="ECO:0000256" key="12">
    <source>
        <dbReference type="PROSITE-ProRule" id="PRU00192"/>
    </source>
</evidence>
<feature type="compositionally biased region" description="Basic and acidic residues" evidence="13">
    <location>
        <begin position="166"/>
        <end position="188"/>
    </location>
</feature>
<accession>A0A6A5W5J1</accession>
<protein>
    <recommendedName>
        <fullName evidence="5">Class E vacuolar protein-sorting machinery protein HSE1</fullName>
    </recommendedName>
    <alternativeName>
        <fullName evidence="6">Class E vacuolar protein-sorting machinery protein hse1</fullName>
    </alternativeName>
</protein>
<evidence type="ECO:0000259" key="15">
    <source>
        <dbReference type="PROSITE" id="PS50179"/>
    </source>
</evidence>
<sequence length="365" mass="40383">MLLQTSLEEGRRPDGPALTAHAVKATDENLTSENWEYILDVCDKVGSEETGPKDAVAAMIKRLAHRNANVQLYTLELANAASQNCGVKIHRELASRSFTDALLRLAADRNTHQQVKAKILEHMAEWSEMFANDPDLGIMQGAYMKLKTQNPNLRPPSKPQKTQITDVDRQKEEEELQRALEMSIKESKGTGPSSAAPASKQQGPNAQAASHTTPQASSQPAPPTHSGTTAATVSRVRALFDFQPSEAGELQFKKGDIIAVLESVYKDWWKGSLRGQTGIFPLNYVEKLQDPTRDELEREAQMEADVFAQIRNVEKLLALLSTSSQPGTGDVRDNEEVTELYHSTLAIRPKLIELIGKYSQKKGER</sequence>
<dbReference type="GO" id="GO:0043130">
    <property type="term" value="F:ubiquitin binding"/>
    <property type="evidence" value="ECO:0007669"/>
    <property type="project" value="InterPro"/>
</dbReference>
<dbReference type="Gene3D" id="1.25.40.90">
    <property type="match status" value="1"/>
</dbReference>
<evidence type="ECO:0000259" key="14">
    <source>
        <dbReference type="PROSITE" id="PS50002"/>
    </source>
</evidence>
<dbReference type="InterPro" id="IPR004152">
    <property type="entry name" value="GAT_dom"/>
</dbReference>
<dbReference type="PANTHER" id="PTHR45929">
    <property type="entry name" value="JAK PATHWAY SIGNAL TRANSDUCTION ADAPTOR MOLECULE"/>
    <property type="match status" value="1"/>
</dbReference>
<dbReference type="SMART" id="SM00326">
    <property type="entry name" value="SH3"/>
    <property type="match status" value="1"/>
</dbReference>
<dbReference type="SUPFAM" id="SSF48464">
    <property type="entry name" value="ENTH/VHS domain"/>
    <property type="match status" value="1"/>
</dbReference>
<dbReference type="Pfam" id="PF00018">
    <property type="entry name" value="SH3_1"/>
    <property type="match status" value="1"/>
</dbReference>
<dbReference type="FunFam" id="2.30.30.40:FF:000072">
    <property type="entry name" value="Unconventional Myosin IB"/>
    <property type="match status" value="1"/>
</dbReference>
<gene>
    <name evidence="16" type="ORF">P154DRAFT_347713</name>
</gene>
<evidence type="ECO:0000256" key="11">
    <source>
        <dbReference type="ARBA" id="ARBA00023136"/>
    </source>
</evidence>
<organism evidence="16 17">
    <name type="scientific">Amniculicola lignicola CBS 123094</name>
    <dbReference type="NCBI Taxonomy" id="1392246"/>
    <lineage>
        <taxon>Eukaryota</taxon>
        <taxon>Fungi</taxon>
        <taxon>Dikarya</taxon>
        <taxon>Ascomycota</taxon>
        <taxon>Pezizomycotina</taxon>
        <taxon>Dothideomycetes</taxon>
        <taxon>Pleosporomycetidae</taxon>
        <taxon>Pleosporales</taxon>
        <taxon>Amniculicolaceae</taxon>
        <taxon>Amniculicola</taxon>
    </lineage>
</organism>
<evidence type="ECO:0000313" key="16">
    <source>
        <dbReference type="EMBL" id="KAF1995371.1"/>
    </source>
</evidence>
<keyword evidence="7 12" id="KW-0728">SH3 domain</keyword>
<dbReference type="OrthoDB" id="10255964at2759"/>
<evidence type="ECO:0000256" key="2">
    <source>
        <dbReference type="ARBA" id="ARBA00004125"/>
    </source>
</evidence>
<evidence type="ECO:0000256" key="1">
    <source>
        <dbReference type="ARBA" id="ARBA00002654"/>
    </source>
</evidence>
<dbReference type="CDD" id="cd11805">
    <property type="entry name" value="SH3_GRB2_like_C"/>
    <property type="match status" value="1"/>
</dbReference>
<dbReference type="InterPro" id="IPR050670">
    <property type="entry name" value="STAM"/>
</dbReference>
<evidence type="ECO:0000256" key="8">
    <source>
        <dbReference type="ARBA" id="ARBA00022448"/>
    </source>
</evidence>
<dbReference type="EMBL" id="ML977640">
    <property type="protein sequence ID" value="KAF1995371.1"/>
    <property type="molecule type" value="Genomic_DNA"/>
</dbReference>
<evidence type="ECO:0000313" key="17">
    <source>
        <dbReference type="Proteomes" id="UP000799779"/>
    </source>
</evidence>
<dbReference type="Gene3D" id="2.30.30.40">
    <property type="entry name" value="SH3 Domains"/>
    <property type="match status" value="1"/>
</dbReference>
<dbReference type="GO" id="GO:0033565">
    <property type="term" value="C:ESCRT-0 complex"/>
    <property type="evidence" value="ECO:0007669"/>
    <property type="project" value="TreeGrafter"/>
</dbReference>
<dbReference type="Gene3D" id="1.20.5.1940">
    <property type="match status" value="1"/>
</dbReference>
<dbReference type="GO" id="GO:0010008">
    <property type="term" value="C:endosome membrane"/>
    <property type="evidence" value="ECO:0007669"/>
    <property type="project" value="UniProtKB-SubCell"/>
</dbReference>
<proteinExistence type="inferred from homology"/>
<evidence type="ECO:0000256" key="7">
    <source>
        <dbReference type="ARBA" id="ARBA00022443"/>
    </source>
</evidence>
<evidence type="ECO:0000256" key="10">
    <source>
        <dbReference type="ARBA" id="ARBA00022927"/>
    </source>
</evidence>
<dbReference type="InterPro" id="IPR001452">
    <property type="entry name" value="SH3_domain"/>
</dbReference>
<dbReference type="PRINTS" id="PR00452">
    <property type="entry name" value="SH3DOMAIN"/>
</dbReference>
<evidence type="ECO:0000256" key="13">
    <source>
        <dbReference type="SAM" id="MobiDB-lite"/>
    </source>
</evidence>
<dbReference type="GO" id="GO:0035091">
    <property type="term" value="F:phosphatidylinositol binding"/>
    <property type="evidence" value="ECO:0007669"/>
    <property type="project" value="InterPro"/>
</dbReference>